<dbReference type="EMBL" id="GEDG01033175">
    <property type="protein sequence ID" value="JAP10405.1"/>
    <property type="molecule type" value="Transcribed_RNA"/>
</dbReference>
<keyword evidence="1" id="KW-0812">Transmembrane</keyword>
<keyword evidence="1" id="KW-1133">Transmembrane helix</keyword>
<feature type="non-terminal residue" evidence="2">
    <location>
        <position position="1"/>
    </location>
</feature>
<keyword evidence="1" id="KW-0472">Membrane</keyword>
<protein>
    <submittedName>
        <fullName evidence="2">Putative ovule protein</fullName>
    </submittedName>
</protein>
<evidence type="ECO:0000256" key="1">
    <source>
        <dbReference type="SAM" id="Phobius"/>
    </source>
</evidence>
<reference evidence="2" key="1">
    <citation type="submission" date="2015-12" db="EMBL/GenBank/DDBJ databases">
        <title>Gene expression during late stages of embryo sac development: a critical building block for successful pollen-pistil interactions.</title>
        <authorList>
            <person name="Liu Y."/>
            <person name="Joly V."/>
            <person name="Sabar M."/>
            <person name="Matton D.P."/>
        </authorList>
    </citation>
    <scope>NUCLEOTIDE SEQUENCE</scope>
</reference>
<organism evidence="2">
    <name type="scientific">Solanum chacoense</name>
    <name type="common">Chaco potato</name>
    <dbReference type="NCBI Taxonomy" id="4108"/>
    <lineage>
        <taxon>Eukaryota</taxon>
        <taxon>Viridiplantae</taxon>
        <taxon>Streptophyta</taxon>
        <taxon>Embryophyta</taxon>
        <taxon>Tracheophyta</taxon>
        <taxon>Spermatophyta</taxon>
        <taxon>Magnoliopsida</taxon>
        <taxon>eudicotyledons</taxon>
        <taxon>Gunneridae</taxon>
        <taxon>Pentapetalae</taxon>
        <taxon>asterids</taxon>
        <taxon>lamiids</taxon>
        <taxon>Solanales</taxon>
        <taxon>Solanaceae</taxon>
        <taxon>Solanoideae</taxon>
        <taxon>Solaneae</taxon>
        <taxon>Solanum</taxon>
    </lineage>
</organism>
<dbReference type="AlphaFoldDB" id="A0A0V0GQE7"/>
<evidence type="ECO:0000313" key="2">
    <source>
        <dbReference type="EMBL" id="JAP10405.1"/>
    </source>
</evidence>
<proteinExistence type="predicted"/>
<name>A0A0V0GQE7_SOLCH</name>
<sequence>PVSGCGHHICLDFEQDVQISLIFPLKKYMYNKRQIMIFFYCHWVFLKIYLRVHLLYKLFCLFLV</sequence>
<feature type="transmembrane region" description="Helical" evidence="1">
    <location>
        <begin position="35"/>
        <end position="56"/>
    </location>
</feature>
<accession>A0A0V0GQE7</accession>